<dbReference type="SUPFAM" id="SSF56112">
    <property type="entry name" value="Protein kinase-like (PK-like)"/>
    <property type="match status" value="1"/>
</dbReference>
<organism evidence="6 7">
    <name type="scientific">Dissostichus mawsoni</name>
    <name type="common">Antarctic cod</name>
    <dbReference type="NCBI Taxonomy" id="36200"/>
    <lineage>
        <taxon>Eukaryota</taxon>
        <taxon>Metazoa</taxon>
        <taxon>Chordata</taxon>
        <taxon>Craniata</taxon>
        <taxon>Vertebrata</taxon>
        <taxon>Euteleostomi</taxon>
        <taxon>Actinopterygii</taxon>
        <taxon>Neopterygii</taxon>
        <taxon>Teleostei</taxon>
        <taxon>Neoteleostei</taxon>
        <taxon>Acanthomorphata</taxon>
        <taxon>Eupercaria</taxon>
        <taxon>Perciformes</taxon>
        <taxon>Notothenioidei</taxon>
        <taxon>Nototheniidae</taxon>
        <taxon>Dissostichus</taxon>
    </lineage>
</organism>
<accession>A0A7J5Z158</accession>
<dbReference type="EMBL" id="JAAKFY010000007">
    <property type="protein sequence ID" value="KAF3855203.1"/>
    <property type="molecule type" value="Genomic_DNA"/>
</dbReference>
<evidence type="ECO:0000313" key="6">
    <source>
        <dbReference type="EMBL" id="KAF3855203.1"/>
    </source>
</evidence>
<evidence type="ECO:0000313" key="7">
    <source>
        <dbReference type="Proteomes" id="UP000518266"/>
    </source>
</evidence>
<proteinExistence type="inferred from homology"/>
<dbReference type="AlphaFoldDB" id="A0A7J5Z158"/>
<keyword evidence="2" id="KW-1208">Phospholipid metabolism</keyword>
<dbReference type="Gene3D" id="3.90.1200.10">
    <property type="match status" value="1"/>
</dbReference>
<evidence type="ECO:0000256" key="1">
    <source>
        <dbReference type="ARBA" id="ARBA00023209"/>
    </source>
</evidence>
<gene>
    <name evidence="6" type="ORF">F7725_023258</name>
</gene>
<dbReference type="Pfam" id="PF01633">
    <property type="entry name" value="Choline_kinase"/>
    <property type="match status" value="1"/>
</dbReference>
<dbReference type="Proteomes" id="UP000518266">
    <property type="component" value="Unassembled WGS sequence"/>
</dbReference>
<sequence length="238" mass="27638">MPLNHRRPSFMNPSSDILAFSISEEIEVHFFLTSYSPVPSFETLSAEMESLKRHLSQIDSPTVLCHNDLLTKNIIYNHKEGMVKFIDYEYADYNYQAFDIGNHFNEFAGVNDVNYSRYPSRELQRDWLTAYLQSYNHSTGREVTVTEAESVCPAEDFCPHCDPPAGGKKKCAFEDLIESSKECMRTACPSHASNFLWGLWAILQSRFSSIEFDFERYATARLNYYFEKKEEYFGLQII</sequence>
<dbReference type="InterPro" id="IPR011009">
    <property type="entry name" value="Kinase-like_dom_sf"/>
</dbReference>
<name>A0A7J5Z158_DISMA</name>
<keyword evidence="1" id="KW-0443">Lipid metabolism</keyword>
<comment type="caution">
    <text evidence="6">The sequence shown here is derived from an EMBL/GenBank/DDBJ whole genome shotgun (WGS) entry which is preliminary data.</text>
</comment>
<evidence type="ECO:0000256" key="2">
    <source>
        <dbReference type="ARBA" id="ARBA00023264"/>
    </source>
</evidence>
<evidence type="ECO:0000256" key="5">
    <source>
        <dbReference type="ARBA" id="ARBA00038874"/>
    </source>
</evidence>
<evidence type="ECO:0000256" key="4">
    <source>
        <dbReference type="ARBA" id="ARBA00038211"/>
    </source>
</evidence>
<keyword evidence="1" id="KW-0594">Phospholipid biosynthesis</keyword>
<dbReference type="PANTHER" id="PTHR22603:SF68">
    <property type="entry name" value="ETHANOLAMINE KINASE 1"/>
    <property type="match status" value="1"/>
</dbReference>
<reference evidence="6 7" key="1">
    <citation type="submission" date="2020-03" db="EMBL/GenBank/DDBJ databases">
        <title>Dissostichus mawsoni Genome sequencing and assembly.</title>
        <authorList>
            <person name="Park H."/>
        </authorList>
    </citation>
    <scope>NUCLEOTIDE SEQUENCE [LARGE SCALE GENOMIC DNA]</scope>
    <source>
        <strain evidence="6">DM0001</strain>
        <tissue evidence="6">Muscle</tissue>
    </source>
</reference>
<dbReference type="PANTHER" id="PTHR22603">
    <property type="entry name" value="CHOLINE/ETHANOALAMINE KINASE"/>
    <property type="match status" value="1"/>
</dbReference>
<keyword evidence="1" id="KW-0444">Lipid biosynthesis</keyword>
<evidence type="ECO:0000256" key="3">
    <source>
        <dbReference type="ARBA" id="ARBA00037883"/>
    </source>
</evidence>
<dbReference type="OrthoDB" id="10267235at2759"/>
<dbReference type="GO" id="GO:0005737">
    <property type="term" value="C:cytoplasm"/>
    <property type="evidence" value="ECO:0007669"/>
    <property type="project" value="TreeGrafter"/>
</dbReference>
<dbReference type="GO" id="GO:0004305">
    <property type="term" value="F:ethanolamine kinase activity"/>
    <property type="evidence" value="ECO:0007669"/>
    <property type="project" value="UniProtKB-EC"/>
</dbReference>
<dbReference type="GO" id="GO:0006646">
    <property type="term" value="P:phosphatidylethanolamine biosynthetic process"/>
    <property type="evidence" value="ECO:0007669"/>
    <property type="project" value="TreeGrafter"/>
</dbReference>
<keyword evidence="7" id="KW-1185">Reference proteome</keyword>
<comment type="pathway">
    <text evidence="3">Phospholipid metabolism; phosphatidylethanolamine biosynthesis; phosphatidylethanolamine from ethanolamine: step 1/3.</text>
</comment>
<dbReference type="EC" id="2.7.1.82" evidence="5"/>
<comment type="similarity">
    <text evidence="4">Belongs to the choline/ethanolamine kinase family.</text>
</comment>
<protein>
    <recommendedName>
        <fullName evidence="5">ethanolamine kinase</fullName>
        <ecNumber evidence="5">2.7.1.82</ecNumber>
    </recommendedName>
</protein>